<dbReference type="Pfam" id="PF11684">
    <property type="entry name" value="DUF3280"/>
    <property type="match status" value="1"/>
</dbReference>
<name>A0ABS3J2P1_9HYPH</name>
<evidence type="ECO:0000313" key="2">
    <source>
        <dbReference type="Proteomes" id="UP000664288"/>
    </source>
</evidence>
<comment type="caution">
    <text evidence="1">The sequence shown here is derived from an EMBL/GenBank/DDBJ whole genome shotgun (WGS) entry which is preliminary data.</text>
</comment>
<dbReference type="Proteomes" id="UP000664288">
    <property type="component" value="Unassembled WGS sequence"/>
</dbReference>
<evidence type="ECO:0000313" key="1">
    <source>
        <dbReference type="EMBL" id="MBO0903930.1"/>
    </source>
</evidence>
<reference evidence="1 2" key="1">
    <citation type="submission" date="2021-03" db="EMBL/GenBank/DDBJ databases">
        <title>Whole genome sequence of Jiella sp. MQZ13P-4.</title>
        <authorList>
            <person name="Tuo L."/>
        </authorList>
    </citation>
    <scope>NUCLEOTIDE SEQUENCE [LARGE SCALE GENOMIC DNA]</scope>
    <source>
        <strain evidence="1 2">MQZ13P-4</strain>
    </source>
</reference>
<dbReference type="RefSeq" id="WP_207350574.1">
    <property type="nucleotide sequence ID" value="NZ_JAFMPY010000008.1"/>
</dbReference>
<sequence>MNDINDRNDRNGTGWLAALVATIGIAATSSGAAAEIAAGKTAMVAVAKFDYADTSGEARDQTAAHAERLAVFRDRLEAELVEAGSLDKVTLACMTGAASGCSLAALRAEPLLGEAKRAGADYLVYGGIHKMSTLVGFGRVDVLDVAKNRVVFDRVITFRGDTDDAFRRAAAFVATDIRRTLTGDPSAAADAGKDETRGVR</sequence>
<protein>
    <submittedName>
        <fullName evidence="1">DUF2380 domain-containing protein</fullName>
    </submittedName>
</protein>
<accession>A0ABS3J2P1</accession>
<keyword evidence="2" id="KW-1185">Reference proteome</keyword>
<dbReference type="EMBL" id="JAFMPY010000008">
    <property type="protein sequence ID" value="MBO0903930.1"/>
    <property type="molecule type" value="Genomic_DNA"/>
</dbReference>
<gene>
    <name evidence="1" type="ORF">J1C47_09775</name>
</gene>
<dbReference type="InterPro" id="IPR021698">
    <property type="entry name" value="DUF3280"/>
</dbReference>
<proteinExistence type="predicted"/>
<organism evidence="1 2">
    <name type="scientific">Jiella sonneratiae</name>
    <dbReference type="NCBI Taxonomy" id="2816856"/>
    <lineage>
        <taxon>Bacteria</taxon>
        <taxon>Pseudomonadati</taxon>
        <taxon>Pseudomonadota</taxon>
        <taxon>Alphaproteobacteria</taxon>
        <taxon>Hyphomicrobiales</taxon>
        <taxon>Aurantimonadaceae</taxon>
        <taxon>Jiella</taxon>
    </lineage>
</organism>